<accession>A0A7J0EJ39</accession>
<gene>
    <name evidence="1" type="ORF">Acr_05g0001230</name>
</gene>
<dbReference type="EMBL" id="BJWL01000005">
    <property type="protein sequence ID" value="GFY86484.1"/>
    <property type="molecule type" value="Genomic_DNA"/>
</dbReference>
<sequence length="102" mass="11113">MRLRQRWGRVGKGLETIYRVMNLRVEGMGRDGGWGWEPMANHGVGRVGGGCGWEPMANHRVGRVGVSGNGGGVTEEGWGRSSMVGGEVAVVHWRRRLWGAKG</sequence>
<reference evidence="1 2" key="1">
    <citation type="submission" date="2019-07" db="EMBL/GenBank/DDBJ databases">
        <title>De Novo Assembly of kiwifruit Actinidia rufa.</title>
        <authorList>
            <person name="Sugita-Konishi S."/>
            <person name="Sato K."/>
            <person name="Mori E."/>
            <person name="Abe Y."/>
            <person name="Kisaki G."/>
            <person name="Hamano K."/>
            <person name="Suezawa K."/>
            <person name="Otani M."/>
            <person name="Fukuda T."/>
            <person name="Manabe T."/>
            <person name="Gomi K."/>
            <person name="Tabuchi M."/>
            <person name="Akimitsu K."/>
            <person name="Kataoka I."/>
        </authorList>
    </citation>
    <scope>NUCLEOTIDE SEQUENCE [LARGE SCALE GENOMIC DNA]</scope>
    <source>
        <strain evidence="2">cv. Fuchu</strain>
    </source>
</reference>
<evidence type="ECO:0000313" key="1">
    <source>
        <dbReference type="EMBL" id="GFY86484.1"/>
    </source>
</evidence>
<dbReference type="AlphaFoldDB" id="A0A7J0EJ39"/>
<evidence type="ECO:0000313" key="2">
    <source>
        <dbReference type="Proteomes" id="UP000585474"/>
    </source>
</evidence>
<organism evidence="1 2">
    <name type="scientific">Actinidia rufa</name>
    <dbReference type="NCBI Taxonomy" id="165716"/>
    <lineage>
        <taxon>Eukaryota</taxon>
        <taxon>Viridiplantae</taxon>
        <taxon>Streptophyta</taxon>
        <taxon>Embryophyta</taxon>
        <taxon>Tracheophyta</taxon>
        <taxon>Spermatophyta</taxon>
        <taxon>Magnoliopsida</taxon>
        <taxon>eudicotyledons</taxon>
        <taxon>Gunneridae</taxon>
        <taxon>Pentapetalae</taxon>
        <taxon>asterids</taxon>
        <taxon>Ericales</taxon>
        <taxon>Actinidiaceae</taxon>
        <taxon>Actinidia</taxon>
    </lineage>
</organism>
<protein>
    <submittedName>
        <fullName evidence="1">Uncharacterized protein</fullName>
    </submittedName>
</protein>
<dbReference type="Proteomes" id="UP000585474">
    <property type="component" value="Unassembled WGS sequence"/>
</dbReference>
<name>A0A7J0EJ39_9ERIC</name>
<comment type="caution">
    <text evidence="1">The sequence shown here is derived from an EMBL/GenBank/DDBJ whole genome shotgun (WGS) entry which is preliminary data.</text>
</comment>
<keyword evidence="2" id="KW-1185">Reference proteome</keyword>
<proteinExistence type="predicted"/>